<reference evidence="15" key="3">
    <citation type="submission" date="2019-12" db="UniProtKB">
        <authorList>
            <consortium name="WormBaseParasite"/>
        </authorList>
    </citation>
    <scope>IDENTIFICATION</scope>
</reference>
<evidence type="ECO:0000256" key="12">
    <source>
        <dbReference type="RuleBase" id="RU010713"/>
    </source>
</evidence>
<keyword evidence="5 12" id="KW-0812">Transmembrane</keyword>
<keyword evidence="10 12" id="KW-0472">Membrane</keyword>
<evidence type="ECO:0000256" key="7">
    <source>
        <dbReference type="ARBA" id="ARBA00022949"/>
    </source>
</evidence>
<protein>
    <recommendedName>
        <fullName evidence="12">Innexin</fullName>
    </recommendedName>
</protein>
<gene>
    <name evidence="13 15" type="primary">Bma-inx-11</name>
    <name evidence="12" type="synonym">inx</name>
    <name evidence="13" type="ORF">BM_BM8586</name>
</gene>
<dbReference type="OrthoDB" id="5867527at2759"/>
<dbReference type="CTD" id="6099945"/>
<dbReference type="GO" id="GO:0034220">
    <property type="term" value="P:monoatomic ion transmembrane transport"/>
    <property type="evidence" value="ECO:0007669"/>
    <property type="project" value="UniProtKB-KW"/>
</dbReference>
<dbReference type="WBParaSite" id="Bm8586a.1">
    <property type="protein sequence ID" value="Bm8586a.1"/>
    <property type="gene ID" value="WBGene00228847"/>
</dbReference>
<keyword evidence="14" id="KW-1185">Reference proteome</keyword>
<keyword evidence="6" id="KW-0303">Gap junction</keyword>
<evidence type="ECO:0000256" key="4">
    <source>
        <dbReference type="ARBA" id="ARBA00022475"/>
    </source>
</evidence>
<keyword evidence="11 12" id="KW-0407">Ion channel</keyword>
<name>A0A4E9FX35_BRUMA</name>
<evidence type="ECO:0000313" key="15">
    <source>
        <dbReference type="WBParaSite" id="Bm8586a.1"/>
    </source>
</evidence>
<evidence type="ECO:0000256" key="11">
    <source>
        <dbReference type="ARBA" id="ARBA00023303"/>
    </source>
</evidence>
<proteinExistence type="inferred from homology"/>
<accession>A0A4E9FX35</accession>
<comment type="function">
    <text evidence="12">Structural component of the gap junctions.</text>
</comment>
<dbReference type="PANTHER" id="PTHR11893">
    <property type="entry name" value="INNEXIN"/>
    <property type="match status" value="1"/>
</dbReference>
<organism evidence="13">
    <name type="scientific">Brugia malayi</name>
    <name type="common">Filarial nematode worm</name>
    <dbReference type="NCBI Taxonomy" id="6279"/>
    <lineage>
        <taxon>Eukaryota</taxon>
        <taxon>Metazoa</taxon>
        <taxon>Ecdysozoa</taxon>
        <taxon>Nematoda</taxon>
        <taxon>Chromadorea</taxon>
        <taxon>Rhabditida</taxon>
        <taxon>Spirurina</taxon>
        <taxon>Spiruromorpha</taxon>
        <taxon>Filarioidea</taxon>
        <taxon>Onchocercidae</taxon>
        <taxon>Brugia</taxon>
    </lineage>
</organism>
<dbReference type="STRING" id="6279.A0A5S6PWI4"/>
<dbReference type="GO" id="GO:0005921">
    <property type="term" value="C:gap junction"/>
    <property type="evidence" value="ECO:0007669"/>
    <property type="project" value="UniProtKB-SubCell"/>
</dbReference>
<feature type="transmembrane region" description="Helical" evidence="12">
    <location>
        <begin position="290"/>
        <end position="321"/>
    </location>
</feature>
<evidence type="ECO:0000256" key="3">
    <source>
        <dbReference type="ARBA" id="ARBA00022448"/>
    </source>
</evidence>
<dbReference type="GO" id="GO:0005243">
    <property type="term" value="F:gap junction channel activity"/>
    <property type="evidence" value="ECO:0007669"/>
    <property type="project" value="TreeGrafter"/>
</dbReference>
<dbReference type="RefSeq" id="XP_042938263.1">
    <property type="nucleotide sequence ID" value="XM_043082329.1"/>
</dbReference>
<dbReference type="AlphaFoldDB" id="A0A4E9FX35"/>
<feature type="transmembrane region" description="Helical" evidence="12">
    <location>
        <begin position="192"/>
        <end position="214"/>
    </location>
</feature>
<evidence type="ECO:0000256" key="2">
    <source>
        <dbReference type="ARBA" id="ARBA00004651"/>
    </source>
</evidence>
<evidence type="ECO:0000313" key="13">
    <source>
        <dbReference type="EMBL" id="VIO99183.1"/>
    </source>
</evidence>
<keyword evidence="7" id="KW-0965">Cell junction</keyword>
<accession>A0A5S6PWI4</accession>
<reference evidence="13" key="2">
    <citation type="submission" date="2019-04" db="EMBL/GenBank/DDBJ databases">
        <authorList>
            <person name="Howe K."/>
            <person name="Paulini M."/>
            <person name="Williams G."/>
        </authorList>
    </citation>
    <scope>NUCLEOTIDE SEQUENCE [LARGE SCALE GENOMIC DNA]</scope>
    <source>
        <strain evidence="13">FR3</strain>
    </source>
</reference>
<dbReference type="Pfam" id="PF00876">
    <property type="entry name" value="Innexin"/>
    <property type="match status" value="1"/>
</dbReference>
<dbReference type="PROSITE" id="PS51013">
    <property type="entry name" value="PANNEXIN"/>
    <property type="match status" value="1"/>
</dbReference>
<evidence type="ECO:0000256" key="5">
    <source>
        <dbReference type="ARBA" id="ARBA00022692"/>
    </source>
</evidence>
<keyword evidence="4" id="KW-1003">Cell membrane</keyword>
<keyword evidence="3 12" id="KW-0813">Transport</keyword>
<dbReference type="PANTHER" id="PTHR11893:SF31">
    <property type="entry name" value="INNEXIN-11"/>
    <property type="match status" value="1"/>
</dbReference>
<keyword evidence="8 12" id="KW-1133">Transmembrane helix</keyword>
<comment type="subcellular location">
    <subcellularLocation>
        <location evidence="1">Cell junction</location>
        <location evidence="1">Gap junction</location>
    </subcellularLocation>
    <subcellularLocation>
        <location evidence="2 12">Cell membrane</location>
        <topology evidence="2 12">Multi-pass membrane protein</topology>
    </subcellularLocation>
</comment>
<comment type="caution">
    <text evidence="12">Lacks conserved residue(s) required for the propagation of feature annotation.</text>
</comment>
<dbReference type="KEGG" id="bmy:BM_BM8586"/>
<evidence type="ECO:0000256" key="9">
    <source>
        <dbReference type="ARBA" id="ARBA00023065"/>
    </source>
</evidence>
<dbReference type="GeneID" id="6099945"/>
<evidence type="ECO:0000256" key="8">
    <source>
        <dbReference type="ARBA" id="ARBA00022989"/>
    </source>
</evidence>
<keyword evidence="9 12" id="KW-0406">Ion transport</keyword>
<dbReference type="Proteomes" id="UP000006672">
    <property type="component" value="Unassembled WGS sequence"/>
</dbReference>
<reference evidence="14" key="1">
    <citation type="journal article" date="2007" name="Science">
        <title>Draft genome of the filarial nematode parasite Brugia malayi.</title>
        <authorList>
            <person name="Ghedin E."/>
            <person name="Wang S."/>
            <person name="Spiro D."/>
            <person name="Caler E."/>
            <person name="Zhao Q."/>
            <person name="Crabtree J."/>
            <person name="Allen J.E."/>
            <person name="Delcher A.L."/>
            <person name="Guiliano D.B."/>
            <person name="Miranda-Saavedra D."/>
            <person name="Angiuoli S.V."/>
            <person name="Creasy T."/>
            <person name="Amedeo P."/>
            <person name="Haas B."/>
            <person name="El-Sayed N.M."/>
            <person name="Wortman J.R."/>
            <person name="Feldblyum T."/>
            <person name="Tallon L."/>
            <person name="Schatz M."/>
            <person name="Shumway M."/>
            <person name="Koo H."/>
            <person name="Salzberg S.L."/>
            <person name="Schobel S."/>
            <person name="Pertea M."/>
            <person name="Pop M."/>
            <person name="White O."/>
            <person name="Barton G.J."/>
            <person name="Carlow C.K."/>
            <person name="Crawford M.J."/>
            <person name="Daub J."/>
            <person name="Dimmic M.W."/>
            <person name="Estes C.F."/>
            <person name="Foster J.M."/>
            <person name="Ganatra M."/>
            <person name="Gregory W.F."/>
            <person name="Johnson N.M."/>
            <person name="Jin J."/>
            <person name="Komuniecki R."/>
            <person name="Korf I."/>
            <person name="Kumar S."/>
            <person name="Laney S."/>
            <person name="Li B.W."/>
            <person name="Li W."/>
            <person name="Lindblom T.H."/>
            <person name="Lustigman S."/>
            <person name="Ma D."/>
            <person name="Maina C.V."/>
            <person name="Martin D.M."/>
            <person name="McCarter J.P."/>
            <person name="McReynolds L."/>
            <person name="Mitreva M."/>
            <person name="Nutman T.B."/>
            <person name="Parkinson J."/>
            <person name="Peregrin-Alvarez J.M."/>
            <person name="Poole C."/>
            <person name="Ren Q."/>
            <person name="Saunders L."/>
            <person name="Sluder A.E."/>
            <person name="Smith K."/>
            <person name="Stanke M."/>
            <person name="Unnasch T.R."/>
            <person name="Ware J."/>
            <person name="Wei A.D."/>
            <person name="Weil G."/>
            <person name="Williams D.J."/>
            <person name="Zhang Y."/>
            <person name="Williams S.A."/>
            <person name="Fraser-Liggett C."/>
            <person name="Slatko B."/>
            <person name="Blaxter M.L."/>
            <person name="Scott A.L."/>
        </authorList>
    </citation>
    <scope>NUCLEOTIDE SEQUENCE</scope>
    <source>
        <strain evidence="14">FR3</strain>
    </source>
</reference>
<evidence type="ECO:0000256" key="1">
    <source>
        <dbReference type="ARBA" id="ARBA00004610"/>
    </source>
</evidence>
<sequence length="456" mass="53772">MSIQALLNSLKVISKRYGEDNIDRLHYFLTANLLVAVSTITAWKMFDGKAIECMPPTTFPNSWVTYAENYCWSRDTYYVQPDVHVATIRQEERYIPERQLSYYKWVPFFLLLQAACFRMPSIFWNYLSFSSGIRIHEIVEKAMDPSNLDENIRSRNIETLTRHMQNALKFHRRILKRKIEVHKRLKFLNVRYTAFFISLMYLVTKTLYLANAILQLCILNKFLRTDGSSWYGFDVIRDIVNGTEWTTSGYFPRVSVCDFTVRQVGNIQRYSVQCVLVINMFNEKIFVFLWFWYLFLVLCTILSLIYWFIVLTCPCFGRWFISQSLELSEMKFDPDTKTKEVDRFVRSYLRCDGLFVLRMVEIHAGVLFGTDLILSLWNAFYEVEEKLSESRGSIDDYKENASNSFRADFIPNDLIVKEKFIRLRKPIKELKVHAEQNTVLLPLIPENPQNGAADDI</sequence>
<evidence type="ECO:0000256" key="6">
    <source>
        <dbReference type="ARBA" id="ARBA00022868"/>
    </source>
</evidence>
<comment type="similarity">
    <text evidence="12">Belongs to the pannexin family.</text>
</comment>
<dbReference type="EMBL" id="CAAKNF010000195">
    <property type="protein sequence ID" value="VIO99183.1"/>
    <property type="molecule type" value="Genomic_DNA"/>
</dbReference>
<dbReference type="PRINTS" id="PR01262">
    <property type="entry name" value="INNEXIN"/>
</dbReference>
<evidence type="ECO:0000313" key="14">
    <source>
        <dbReference type="Proteomes" id="UP000006672"/>
    </source>
</evidence>
<dbReference type="GO" id="GO:0005886">
    <property type="term" value="C:plasma membrane"/>
    <property type="evidence" value="ECO:0007669"/>
    <property type="project" value="UniProtKB-SubCell"/>
</dbReference>
<evidence type="ECO:0000256" key="10">
    <source>
        <dbReference type="ARBA" id="ARBA00023136"/>
    </source>
</evidence>
<dbReference type="InterPro" id="IPR000990">
    <property type="entry name" value="Innexin"/>
</dbReference>